<feature type="region of interest" description="Disordered" evidence="6">
    <location>
        <begin position="1"/>
        <end position="39"/>
    </location>
</feature>
<accession>A0A6J6JDH0</accession>
<name>A0A6J6JDH0_9ZZZZ</name>
<proteinExistence type="predicted"/>
<keyword evidence="3 7" id="KW-0812">Transmembrane</keyword>
<dbReference type="AlphaFoldDB" id="A0A6J6JDH0"/>
<dbReference type="PANTHER" id="PTHR30506:SF3">
    <property type="entry name" value="UPF0126 INNER MEMBRANE PROTEIN YADS-RELATED"/>
    <property type="match status" value="1"/>
</dbReference>
<feature type="transmembrane region" description="Helical" evidence="7">
    <location>
        <begin position="220"/>
        <end position="238"/>
    </location>
</feature>
<dbReference type="InterPro" id="IPR005115">
    <property type="entry name" value="Gly_transporter"/>
</dbReference>
<feature type="transmembrane region" description="Helical" evidence="7">
    <location>
        <begin position="133"/>
        <end position="150"/>
    </location>
</feature>
<evidence type="ECO:0000256" key="6">
    <source>
        <dbReference type="SAM" id="MobiDB-lite"/>
    </source>
</evidence>
<organism evidence="10">
    <name type="scientific">freshwater metagenome</name>
    <dbReference type="NCBI Taxonomy" id="449393"/>
    <lineage>
        <taxon>unclassified sequences</taxon>
        <taxon>metagenomes</taxon>
        <taxon>ecological metagenomes</taxon>
    </lineage>
</organism>
<evidence type="ECO:0000259" key="8">
    <source>
        <dbReference type="Pfam" id="PF03458"/>
    </source>
</evidence>
<evidence type="ECO:0000256" key="7">
    <source>
        <dbReference type="SAM" id="Phobius"/>
    </source>
</evidence>
<evidence type="ECO:0000256" key="2">
    <source>
        <dbReference type="ARBA" id="ARBA00022475"/>
    </source>
</evidence>
<reference evidence="10" key="1">
    <citation type="submission" date="2020-05" db="EMBL/GenBank/DDBJ databases">
        <authorList>
            <person name="Chiriac C."/>
            <person name="Salcher M."/>
            <person name="Ghai R."/>
            <person name="Kavagutti S V."/>
        </authorList>
    </citation>
    <scope>NUCLEOTIDE SEQUENCE</scope>
</reference>
<feature type="compositionally biased region" description="Basic and acidic residues" evidence="6">
    <location>
        <begin position="21"/>
        <end position="36"/>
    </location>
</feature>
<evidence type="ECO:0000313" key="10">
    <source>
        <dbReference type="EMBL" id="CAB4634708.1"/>
    </source>
</evidence>
<feature type="transmembrane region" description="Helical" evidence="7">
    <location>
        <begin position="244"/>
        <end position="265"/>
    </location>
</feature>
<feature type="transmembrane region" description="Helical" evidence="7">
    <location>
        <begin position="71"/>
        <end position="91"/>
    </location>
</feature>
<evidence type="ECO:0000256" key="1">
    <source>
        <dbReference type="ARBA" id="ARBA00004651"/>
    </source>
</evidence>
<keyword evidence="5 7" id="KW-0472">Membrane</keyword>
<dbReference type="PANTHER" id="PTHR30506">
    <property type="entry name" value="INNER MEMBRANE PROTEIN"/>
    <property type="match status" value="1"/>
</dbReference>
<comment type="subcellular location">
    <subcellularLocation>
        <location evidence="1">Cell membrane</location>
        <topology evidence="1">Multi-pass membrane protein</topology>
    </subcellularLocation>
</comment>
<gene>
    <name evidence="9" type="ORF">UFOPK1684_01362</name>
    <name evidence="10" type="ORF">UFOPK2158_00103</name>
</gene>
<dbReference type="Pfam" id="PF03458">
    <property type="entry name" value="Gly_transporter"/>
    <property type="match status" value="2"/>
</dbReference>
<feature type="domain" description="Glycine transporter" evidence="8">
    <location>
        <begin position="74"/>
        <end position="143"/>
    </location>
</feature>
<dbReference type="EMBL" id="CAEZTM010000089">
    <property type="protein sequence ID" value="CAB4580418.1"/>
    <property type="molecule type" value="Genomic_DNA"/>
</dbReference>
<dbReference type="GO" id="GO:0005886">
    <property type="term" value="C:plasma membrane"/>
    <property type="evidence" value="ECO:0007669"/>
    <property type="project" value="UniProtKB-SubCell"/>
</dbReference>
<sequence length="276" mass="29993">MDIPPSSDPNRRWHPPPTPWNHEHQGRNEYDRRASENGDPGQYSANHSLLAVVWDTGVVDIVLDEATLRQLLVVLEGIGVLAFTISGILVAAHKRLDLVGVVVVAFLTALGGGTLRDVLLDRRPFFWVANEEWVWAVVALSVLGPLVIRARHLRPTTQAMQWPDAVGLGLFAASGTHIALLEGASPLVATLMGVVSATFGGVIRDILVNEVPWVVSSYQLYAVIAFMGGWLVWGLRVLGAPDVVAVLAGAAAIVIVRMLAIAFDWRLPGWRLGNRF</sequence>
<dbReference type="EMBL" id="CAEZVY010000006">
    <property type="protein sequence ID" value="CAB4634708.1"/>
    <property type="molecule type" value="Genomic_DNA"/>
</dbReference>
<keyword evidence="2" id="KW-1003">Cell membrane</keyword>
<evidence type="ECO:0000256" key="4">
    <source>
        <dbReference type="ARBA" id="ARBA00022989"/>
    </source>
</evidence>
<evidence type="ECO:0000256" key="3">
    <source>
        <dbReference type="ARBA" id="ARBA00022692"/>
    </source>
</evidence>
<feature type="transmembrane region" description="Helical" evidence="7">
    <location>
        <begin position="96"/>
        <end position="113"/>
    </location>
</feature>
<evidence type="ECO:0000256" key="5">
    <source>
        <dbReference type="ARBA" id="ARBA00023136"/>
    </source>
</evidence>
<evidence type="ECO:0000313" key="9">
    <source>
        <dbReference type="EMBL" id="CAB4580418.1"/>
    </source>
</evidence>
<keyword evidence="4 7" id="KW-1133">Transmembrane helix</keyword>
<feature type="domain" description="Glycine transporter" evidence="8">
    <location>
        <begin position="162"/>
        <end position="235"/>
    </location>
</feature>
<protein>
    <submittedName>
        <fullName evidence="10">Unannotated protein</fullName>
    </submittedName>
</protein>